<name>A0A5C8PL25_9HYPH</name>
<dbReference type="InterPro" id="IPR000719">
    <property type="entry name" value="Prot_kinase_dom"/>
</dbReference>
<dbReference type="Gene3D" id="3.30.200.20">
    <property type="entry name" value="Phosphorylase Kinase, domain 1"/>
    <property type="match status" value="1"/>
</dbReference>
<keyword evidence="3 5" id="KW-0802">TPR repeat</keyword>
<evidence type="ECO:0000256" key="1">
    <source>
        <dbReference type="ARBA" id="ARBA00022737"/>
    </source>
</evidence>
<dbReference type="InterPro" id="IPR019734">
    <property type="entry name" value="TPR_rpt"/>
</dbReference>
<dbReference type="InterPro" id="IPR017441">
    <property type="entry name" value="Protein_kinase_ATP_BS"/>
</dbReference>
<feature type="repeat" description="TPR" evidence="5">
    <location>
        <begin position="443"/>
        <end position="476"/>
    </location>
</feature>
<dbReference type="Proteomes" id="UP000321638">
    <property type="component" value="Unassembled WGS sequence"/>
</dbReference>
<dbReference type="PROSITE" id="PS50005">
    <property type="entry name" value="TPR"/>
    <property type="match status" value="5"/>
</dbReference>
<dbReference type="SUPFAM" id="SSF48452">
    <property type="entry name" value="TPR-like"/>
    <property type="match status" value="1"/>
</dbReference>
<dbReference type="AlphaFoldDB" id="A0A5C8PL25"/>
<proteinExistence type="predicted"/>
<dbReference type="RefSeq" id="WP_147848493.1">
    <property type="nucleotide sequence ID" value="NZ_VDUZ01000021.1"/>
</dbReference>
<dbReference type="PROSITE" id="PS50293">
    <property type="entry name" value="TPR_REGION"/>
    <property type="match status" value="1"/>
</dbReference>
<dbReference type="Pfam" id="PF00069">
    <property type="entry name" value="Pkinase"/>
    <property type="match status" value="1"/>
</dbReference>
<dbReference type="PANTHER" id="PTHR44858">
    <property type="entry name" value="TETRATRICOPEPTIDE REPEAT PROTEIN 6"/>
    <property type="match status" value="1"/>
</dbReference>
<dbReference type="EMBL" id="VDUZ01000021">
    <property type="protein sequence ID" value="TXL73968.1"/>
    <property type="molecule type" value="Genomic_DNA"/>
</dbReference>
<dbReference type="SMART" id="SM00028">
    <property type="entry name" value="TPR"/>
    <property type="match status" value="6"/>
</dbReference>
<feature type="repeat" description="TPR" evidence="5">
    <location>
        <begin position="511"/>
        <end position="544"/>
    </location>
</feature>
<dbReference type="SMART" id="SM00220">
    <property type="entry name" value="S_TKc"/>
    <property type="match status" value="1"/>
</dbReference>
<dbReference type="PANTHER" id="PTHR44858:SF1">
    <property type="entry name" value="UDP-N-ACETYLGLUCOSAMINE--PEPTIDE N-ACETYLGLUCOSAMINYLTRANSFERASE SPINDLY-RELATED"/>
    <property type="match status" value="1"/>
</dbReference>
<comment type="caution">
    <text evidence="8">The sequence shown here is derived from an EMBL/GenBank/DDBJ whole genome shotgun (WGS) entry which is preliminary data.</text>
</comment>
<dbReference type="PROSITE" id="PS00108">
    <property type="entry name" value="PROTEIN_KINASE_ST"/>
    <property type="match status" value="1"/>
</dbReference>
<dbReference type="SUPFAM" id="SSF56112">
    <property type="entry name" value="Protein kinase-like (PK-like)"/>
    <property type="match status" value="1"/>
</dbReference>
<keyword evidence="4 6" id="KW-0067">ATP-binding</keyword>
<evidence type="ECO:0000256" key="5">
    <source>
        <dbReference type="PROSITE-ProRule" id="PRU00339"/>
    </source>
</evidence>
<evidence type="ECO:0000256" key="3">
    <source>
        <dbReference type="ARBA" id="ARBA00022803"/>
    </source>
</evidence>
<dbReference type="InterPro" id="IPR011990">
    <property type="entry name" value="TPR-like_helical_dom_sf"/>
</dbReference>
<dbReference type="GO" id="GO:0004672">
    <property type="term" value="F:protein kinase activity"/>
    <property type="evidence" value="ECO:0007669"/>
    <property type="project" value="InterPro"/>
</dbReference>
<dbReference type="OrthoDB" id="9801841at2"/>
<reference evidence="8 9" key="1">
    <citation type="submission" date="2019-06" db="EMBL/GenBank/DDBJ databases">
        <title>New taxonomy in bacterial strain CC-CFT640, isolated from vineyard.</title>
        <authorList>
            <person name="Lin S.-Y."/>
            <person name="Tsai C.-F."/>
            <person name="Young C.-C."/>
        </authorList>
    </citation>
    <scope>NUCLEOTIDE SEQUENCE [LARGE SCALE GENOMIC DNA]</scope>
    <source>
        <strain evidence="8 9">CC-CFT640</strain>
    </source>
</reference>
<dbReference type="Gene3D" id="1.25.40.10">
    <property type="entry name" value="Tetratricopeptide repeat domain"/>
    <property type="match status" value="3"/>
</dbReference>
<dbReference type="GO" id="GO:0046813">
    <property type="term" value="P:receptor-mediated virion attachment to host cell"/>
    <property type="evidence" value="ECO:0007669"/>
    <property type="project" value="TreeGrafter"/>
</dbReference>
<gene>
    <name evidence="8" type="ORF">FHP25_18760</name>
</gene>
<dbReference type="GO" id="GO:0005524">
    <property type="term" value="F:ATP binding"/>
    <property type="evidence" value="ECO:0007669"/>
    <property type="project" value="UniProtKB-UniRule"/>
</dbReference>
<keyword evidence="2 6" id="KW-0547">Nucleotide-binding</keyword>
<evidence type="ECO:0000256" key="4">
    <source>
        <dbReference type="ARBA" id="ARBA00022840"/>
    </source>
</evidence>
<feature type="binding site" evidence="6">
    <location>
        <position position="67"/>
    </location>
    <ligand>
        <name>ATP</name>
        <dbReference type="ChEBI" id="CHEBI:30616"/>
    </ligand>
</feature>
<keyword evidence="9" id="KW-1185">Reference proteome</keyword>
<dbReference type="GO" id="GO:0009279">
    <property type="term" value="C:cell outer membrane"/>
    <property type="evidence" value="ECO:0007669"/>
    <property type="project" value="TreeGrafter"/>
</dbReference>
<keyword evidence="1" id="KW-0677">Repeat</keyword>
<dbReference type="InterPro" id="IPR011009">
    <property type="entry name" value="Kinase-like_dom_sf"/>
</dbReference>
<dbReference type="CDD" id="cd14014">
    <property type="entry name" value="STKc_PknB_like"/>
    <property type="match status" value="1"/>
</dbReference>
<sequence length="647" mass="69749">MAQNTYSAGPGMDRNAQAGDTAIDTFGTLPAGARVGRYEIVSVLGRGGFGITYRARDVQLARDVALKEYLPVHFAERHTNQHVLPRSTQVAADFTWGRDRFLNEARTLARLGGVRGVVAVHDFLKANGTAYMVMALIHGEPLDAILKRERRLPFAVLERLIHPLLDGLERVHADGFLHRDIKPGNVIVGADGQPTLIDFGAARITLHDRTQSLTVIFTPGYAPFEQTSASGQGPWTDIYALGATLYHGITGAPPPNAIERMLGDRMVAAVDAGQGRCPPAFLAAIDAALVLKPEDRPQTIAAWRRMLTGEVVAAPPARSQASPAWQASATAPAAVPPPAASNPAYAPRRRWPAWAAVGCAAVALLVGGGYLAWSNWAAVKPASQTASAPPRERTSAAQAPVDAATMALRDQCANMQRVYTSAVVVQACTRLIQSDGQPSSDRARAYSDRGIAYGVMGDHDAAIRDFDAAIRLEAGDPQFYENRAKAYASKGQIERAVADYNQAIAIDGRDADLLVGRGDIHLQAGNTDPALRDYDQAIKLDPGNAAARYKRGLIFAGRKQFEQAIREYDVAIQSAPNNFGFHTRRAEAHTAIGDLDRALADYDVAVKVDPRDATAYYRRSLLKRRTGDTAGAEADMRQAKLLDPNIK</sequence>
<feature type="repeat" description="TPR" evidence="5">
    <location>
        <begin position="477"/>
        <end position="510"/>
    </location>
</feature>
<organism evidence="8 9">
    <name type="scientific">Vineibacter terrae</name>
    <dbReference type="NCBI Taxonomy" id="2586908"/>
    <lineage>
        <taxon>Bacteria</taxon>
        <taxon>Pseudomonadati</taxon>
        <taxon>Pseudomonadota</taxon>
        <taxon>Alphaproteobacteria</taxon>
        <taxon>Hyphomicrobiales</taxon>
        <taxon>Vineibacter</taxon>
    </lineage>
</organism>
<evidence type="ECO:0000313" key="9">
    <source>
        <dbReference type="Proteomes" id="UP000321638"/>
    </source>
</evidence>
<dbReference type="PROSITE" id="PS00107">
    <property type="entry name" value="PROTEIN_KINASE_ATP"/>
    <property type="match status" value="1"/>
</dbReference>
<dbReference type="PROSITE" id="PS50011">
    <property type="entry name" value="PROTEIN_KINASE_DOM"/>
    <property type="match status" value="1"/>
</dbReference>
<dbReference type="InterPro" id="IPR008271">
    <property type="entry name" value="Ser/Thr_kinase_AS"/>
</dbReference>
<feature type="domain" description="Protein kinase" evidence="7">
    <location>
        <begin position="38"/>
        <end position="308"/>
    </location>
</feature>
<dbReference type="Gene3D" id="1.10.510.10">
    <property type="entry name" value="Transferase(Phosphotransferase) domain 1"/>
    <property type="match status" value="1"/>
</dbReference>
<dbReference type="Pfam" id="PF13432">
    <property type="entry name" value="TPR_16"/>
    <property type="match status" value="3"/>
</dbReference>
<evidence type="ECO:0000256" key="2">
    <source>
        <dbReference type="ARBA" id="ARBA00022741"/>
    </source>
</evidence>
<feature type="repeat" description="TPR" evidence="5">
    <location>
        <begin position="545"/>
        <end position="578"/>
    </location>
</feature>
<evidence type="ECO:0000256" key="6">
    <source>
        <dbReference type="PROSITE-ProRule" id="PRU10141"/>
    </source>
</evidence>
<feature type="repeat" description="TPR" evidence="5">
    <location>
        <begin position="579"/>
        <end position="612"/>
    </location>
</feature>
<dbReference type="InterPro" id="IPR050498">
    <property type="entry name" value="Ycf3"/>
</dbReference>
<evidence type="ECO:0000259" key="7">
    <source>
        <dbReference type="PROSITE" id="PS50011"/>
    </source>
</evidence>
<protein>
    <submittedName>
        <fullName evidence="8">Tetratricopeptide repeat protein</fullName>
    </submittedName>
</protein>
<accession>A0A5C8PL25</accession>
<evidence type="ECO:0000313" key="8">
    <source>
        <dbReference type="EMBL" id="TXL73968.1"/>
    </source>
</evidence>